<keyword evidence="7 11" id="KW-0067">ATP-binding</keyword>
<comment type="function">
    <text evidence="11">Catalyzes the transfer of the gamma-phosphate of ATP to D-galactose to form alpha-D-galactose-1-phosphate (Gal-1-P).</text>
</comment>
<evidence type="ECO:0000256" key="2">
    <source>
        <dbReference type="ARBA" id="ARBA00022490"/>
    </source>
</evidence>
<feature type="binding site" evidence="11">
    <location>
        <begin position="122"/>
        <end position="128"/>
    </location>
    <ligand>
        <name>ATP</name>
        <dbReference type="ChEBI" id="CHEBI:30616"/>
    </ligand>
</feature>
<reference evidence="16 17" key="1">
    <citation type="submission" date="2021-03" db="EMBL/GenBank/DDBJ databases">
        <title>Aliifodinibius sp. nov., a new bacterium isolated from saline soil.</title>
        <authorList>
            <person name="Galisteo C."/>
            <person name="De La Haba R."/>
            <person name="Sanchez-Porro C."/>
            <person name="Ventosa A."/>
        </authorList>
    </citation>
    <scope>NUCLEOTIDE SEQUENCE [LARGE SCALE GENOMIC DNA]</scope>
    <source>
        <strain evidence="16 17">1BSP15-2V2</strain>
    </source>
</reference>
<comment type="subcellular location">
    <subcellularLocation>
        <location evidence="11">Cytoplasm</location>
    </subcellularLocation>
</comment>
<dbReference type="InterPro" id="IPR013750">
    <property type="entry name" value="GHMP_kinase_C_dom"/>
</dbReference>
<evidence type="ECO:0000259" key="13">
    <source>
        <dbReference type="Pfam" id="PF00288"/>
    </source>
</evidence>
<comment type="pathway">
    <text evidence="11">Carbohydrate metabolism; galactose metabolism.</text>
</comment>
<feature type="active site" description="Proton acceptor" evidence="11">
    <location>
        <position position="172"/>
    </location>
</feature>
<comment type="similarity">
    <text evidence="1 11">Belongs to the GHMP kinase family. GalK subfamily.</text>
</comment>
<evidence type="ECO:0000256" key="12">
    <source>
        <dbReference type="NCBIfam" id="TIGR00131"/>
    </source>
</evidence>
<evidence type="ECO:0000259" key="14">
    <source>
        <dbReference type="Pfam" id="PF08544"/>
    </source>
</evidence>
<evidence type="ECO:0000256" key="11">
    <source>
        <dbReference type="HAMAP-Rule" id="MF_00246"/>
    </source>
</evidence>
<dbReference type="InterPro" id="IPR006204">
    <property type="entry name" value="GHMP_kinase_N_dom"/>
</dbReference>
<protein>
    <recommendedName>
        <fullName evidence="11 12">Galactokinase</fullName>
        <ecNumber evidence="11 12">2.7.1.6</ecNumber>
    </recommendedName>
    <alternativeName>
        <fullName evidence="11">Galactose kinase</fullName>
    </alternativeName>
</protein>
<feature type="binding site" evidence="11">
    <location>
        <position position="160"/>
    </location>
    <ligand>
        <name>Mg(2+)</name>
        <dbReference type="ChEBI" id="CHEBI:18420"/>
    </ligand>
</feature>
<evidence type="ECO:0000256" key="4">
    <source>
        <dbReference type="ARBA" id="ARBA00022723"/>
    </source>
</evidence>
<dbReference type="SUPFAM" id="SSF54211">
    <property type="entry name" value="Ribosomal protein S5 domain 2-like"/>
    <property type="match status" value="1"/>
</dbReference>
<feature type="binding site" evidence="11">
    <location>
        <position position="128"/>
    </location>
    <ligand>
        <name>Mg(2+)</name>
        <dbReference type="ChEBI" id="CHEBI:18420"/>
    </ligand>
</feature>
<evidence type="ECO:0000256" key="5">
    <source>
        <dbReference type="ARBA" id="ARBA00022741"/>
    </source>
</evidence>
<dbReference type="InterPro" id="IPR000705">
    <property type="entry name" value="Galactokinase"/>
</dbReference>
<dbReference type="GO" id="GO:0004335">
    <property type="term" value="F:galactokinase activity"/>
    <property type="evidence" value="ECO:0007669"/>
    <property type="project" value="UniProtKB-EC"/>
</dbReference>
<feature type="domain" description="GHMP kinase C-terminal" evidence="14">
    <location>
        <begin position="286"/>
        <end position="363"/>
    </location>
</feature>
<dbReference type="Gene3D" id="3.30.230.10">
    <property type="match status" value="1"/>
</dbReference>
<feature type="site" description="Transition state stabilizer" evidence="11">
    <location>
        <position position="28"/>
    </location>
</feature>
<evidence type="ECO:0000256" key="10">
    <source>
        <dbReference type="ARBA" id="ARBA00023277"/>
    </source>
</evidence>
<evidence type="ECO:0000256" key="8">
    <source>
        <dbReference type="ARBA" id="ARBA00022842"/>
    </source>
</evidence>
<evidence type="ECO:0000256" key="6">
    <source>
        <dbReference type="ARBA" id="ARBA00022777"/>
    </source>
</evidence>
<dbReference type="SUPFAM" id="SSF55060">
    <property type="entry name" value="GHMP Kinase, C-terminal domain"/>
    <property type="match status" value="1"/>
</dbReference>
<dbReference type="RefSeq" id="WP_265766923.1">
    <property type="nucleotide sequence ID" value="NZ_JAGGJA010000010.1"/>
</dbReference>
<keyword evidence="8 11" id="KW-0460">Magnesium</keyword>
<name>A0ABT3PQJ2_9BACT</name>
<keyword evidence="6 11" id="KW-0418">Kinase</keyword>
<evidence type="ECO:0000313" key="16">
    <source>
        <dbReference type="EMBL" id="MCW9708137.1"/>
    </source>
</evidence>
<keyword evidence="4 11" id="KW-0479">Metal-binding</keyword>
<dbReference type="PIRSF" id="PIRSF000530">
    <property type="entry name" value="Galactokinase"/>
    <property type="match status" value="1"/>
</dbReference>
<evidence type="ECO:0000256" key="9">
    <source>
        <dbReference type="ARBA" id="ARBA00023144"/>
    </source>
</evidence>
<dbReference type="InterPro" id="IPR006206">
    <property type="entry name" value="Mevalonate/galactokinase"/>
</dbReference>
<dbReference type="EC" id="2.7.1.6" evidence="11 12"/>
<dbReference type="InterPro" id="IPR020568">
    <property type="entry name" value="Ribosomal_Su5_D2-typ_SF"/>
</dbReference>
<dbReference type="InterPro" id="IPR014721">
    <property type="entry name" value="Ribsml_uS5_D2-typ_fold_subgr"/>
</dbReference>
<comment type="caution">
    <text evidence="11">Lacks conserved residue(s) required for the propagation of feature annotation.</text>
</comment>
<feature type="domain" description="GHMP kinase N-terminal" evidence="13">
    <location>
        <begin position="92"/>
        <end position="179"/>
    </location>
</feature>
<dbReference type="PRINTS" id="PR00473">
    <property type="entry name" value="GALCTOKINASE"/>
</dbReference>
<dbReference type="PRINTS" id="PR00959">
    <property type="entry name" value="MEVGALKINASE"/>
</dbReference>
<keyword evidence="3 11" id="KW-0808">Transferase</keyword>
<gene>
    <name evidence="11" type="primary">galK</name>
    <name evidence="16" type="ORF">J6I44_14825</name>
</gene>
<evidence type="ECO:0000256" key="1">
    <source>
        <dbReference type="ARBA" id="ARBA00006566"/>
    </source>
</evidence>
<dbReference type="NCBIfam" id="TIGR00131">
    <property type="entry name" value="gal_kin"/>
    <property type="match status" value="1"/>
</dbReference>
<accession>A0ABT3PQJ2</accession>
<dbReference type="Pfam" id="PF10509">
    <property type="entry name" value="GalKase_gal_bdg"/>
    <property type="match status" value="1"/>
</dbReference>
<dbReference type="Gene3D" id="3.30.70.890">
    <property type="entry name" value="GHMP kinase, C-terminal domain"/>
    <property type="match status" value="1"/>
</dbReference>
<dbReference type="InterPro" id="IPR019539">
    <property type="entry name" value="GalKase_N"/>
</dbReference>
<dbReference type="EMBL" id="JAGGJA010000010">
    <property type="protein sequence ID" value="MCW9708137.1"/>
    <property type="molecule type" value="Genomic_DNA"/>
</dbReference>
<dbReference type="PANTHER" id="PTHR10457:SF7">
    <property type="entry name" value="GALACTOKINASE-RELATED"/>
    <property type="match status" value="1"/>
</dbReference>
<comment type="caution">
    <text evidence="16">The sequence shown here is derived from an EMBL/GenBank/DDBJ whole genome shotgun (WGS) entry which is preliminary data.</text>
</comment>
<dbReference type="PROSITE" id="PS00627">
    <property type="entry name" value="GHMP_KINASES_ATP"/>
    <property type="match status" value="1"/>
</dbReference>
<feature type="binding site" evidence="11">
    <location>
        <begin position="34"/>
        <end position="37"/>
    </location>
    <ligand>
        <name>substrate</name>
    </ligand>
</feature>
<feature type="domain" description="Galactokinase N-terminal" evidence="15">
    <location>
        <begin position="11"/>
        <end position="57"/>
    </location>
</feature>
<evidence type="ECO:0000256" key="3">
    <source>
        <dbReference type="ARBA" id="ARBA00022679"/>
    </source>
</evidence>
<dbReference type="InterPro" id="IPR019741">
    <property type="entry name" value="Galactokinase_CS"/>
</dbReference>
<dbReference type="InterPro" id="IPR006203">
    <property type="entry name" value="GHMP_knse_ATP-bd_CS"/>
</dbReference>
<proteinExistence type="inferred from homology"/>
<dbReference type="InterPro" id="IPR022963">
    <property type="entry name" value="Galactokinase_bac"/>
</dbReference>
<organism evidence="16 17">
    <name type="scientific">Fodinibius salsisoli</name>
    <dbReference type="NCBI Taxonomy" id="2820877"/>
    <lineage>
        <taxon>Bacteria</taxon>
        <taxon>Pseudomonadati</taxon>
        <taxon>Balneolota</taxon>
        <taxon>Balneolia</taxon>
        <taxon>Balneolales</taxon>
        <taxon>Balneolaceae</taxon>
        <taxon>Fodinibius</taxon>
    </lineage>
</organism>
<sequence>MKQLIKEIQSEFQNHFTGNYLLVNSPGRVNLIGEHTDYNEGFVLPAAVDKSIVLAISANDTQTARIYATDKEQLYKADISSEIKKSDKEWPNYLLGVVDQLRKHGYEVGGFDCVFGGNVPIGAGMSSSAALEGGVLFGLAQLYDLEIPPAEMAQIAQKAENEFVGVQCGIMDQFVSLNGKEGYALKLDCRSLEYEFYPFKRDDIRIVLCDTGVRRELASSEYNVRRSQCEKGVSVLQNFDPDIQSLRDVELEFLLAHESDLDETVFRRCKFVVEENKRVLQACNDLDKNDILSFGQRMYQSHAGLRYEYEVSCDELDALVDIAWKIEGVFGCRMMGGGFGGCTINLVKEQNLDHFISEVSEQYLEKLGQKVKIYQMKVAGGTHLIHNSEVSINAQTSS</sequence>
<comment type="catalytic activity">
    <reaction evidence="11">
        <text>alpha-D-galactose + ATP = alpha-D-galactose 1-phosphate + ADP + H(+)</text>
        <dbReference type="Rhea" id="RHEA:13553"/>
        <dbReference type="ChEBI" id="CHEBI:15378"/>
        <dbReference type="ChEBI" id="CHEBI:28061"/>
        <dbReference type="ChEBI" id="CHEBI:30616"/>
        <dbReference type="ChEBI" id="CHEBI:58336"/>
        <dbReference type="ChEBI" id="CHEBI:456216"/>
        <dbReference type="EC" id="2.7.1.6"/>
    </reaction>
</comment>
<dbReference type="Pfam" id="PF08544">
    <property type="entry name" value="GHMP_kinases_C"/>
    <property type="match status" value="1"/>
</dbReference>
<keyword evidence="2 11" id="KW-0963">Cytoplasm</keyword>
<keyword evidence="5 11" id="KW-0547">Nucleotide-binding</keyword>
<keyword evidence="17" id="KW-1185">Reference proteome</keyword>
<dbReference type="NCBIfam" id="NF003705">
    <property type="entry name" value="PRK05322.1"/>
    <property type="match status" value="1"/>
</dbReference>
<keyword evidence="9 11" id="KW-0299">Galactose metabolism</keyword>
<dbReference type="Pfam" id="PF00288">
    <property type="entry name" value="GHMP_kinases_N"/>
    <property type="match status" value="1"/>
</dbReference>
<evidence type="ECO:0000259" key="15">
    <source>
        <dbReference type="Pfam" id="PF10509"/>
    </source>
</evidence>
<evidence type="ECO:0000256" key="7">
    <source>
        <dbReference type="ARBA" id="ARBA00022840"/>
    </source>
</evidence>
<dbReference type="HAMAP" id="MF_00246">
    <property type="entry name" value="Galactokinase"/>
    <property type="match status" value="1"/>
</dbReference>
<feature type="binding site" evidence="11">
    <location>
        <position position="222"/>
    </location>
    <ligand>
        <name>substrate</name>
    </ligand>
</feature>
<keyword evidence="10 11" id="KW-0119">Carbohydrate metabolism</keyword>
<dbReference type="PROSITE" id="PS00106">
    <property type="entry name" value="GALACTOKINASE"/>
    <property type="match status" value="1"/>
</dbReference>
<dbReference type="Proteomes" id="UP001207918">
    <property type="component" value="Unassembled WGS sequence"/>
</dbReference>
<dbReference type="InterPro" id="IPR036554">
    <property type="entry name" value="GHMP_kinase_C_sf"/>
</dbReference>
<dbReference type="PANTHER" id="PTHR10457">
    <property type="entry name" value="MEVALONATE KINASE/GALACTOKINASE"/>
    <property type="match status" value="1"/>
</dbReference>
<evidence type="ECO:0000313" key="17">
    <source>
        <dbReference type="Proteomes" id="UP001207918"/>
    </source>
</evidence>